<feature type="region of interest" description="Disordered" evidence="1">
    <location>
        <begin position="515"/>
        <end position="572"/>
    </location>
</feature>
<feature type="compositionally biased region" description="Low complexity" evidence="1">
    <location>
        <begin position="537"/>
        <end position="547"/>
    </location>
</feature>
<evidence type="ECO:0008006" key="3">
    <source>
        <dbReference type="Google" id="ProtNLM"/>
    </source>
</evidence>
<name>A0A6J5QSP2_9CAUD</name>
<organism evidence="2">
    <name type="scientific">uncultured Caudovirales phage</name>
    <dbReference type="NCBI Taxonomy" id="2100421"/>
    <lineage>
        <taxon>Viruses</taxon>
        <taxon>Duplodnaviria</taxon>
        <taxon>Heunggongvirae</taxon>
        <taxon>Uroviricota</taxon>
        <taxon>Caudoviricetes</taxon>
        <taxon>Peduoviridae</taxon>
        <taxon>Maltschvirus</taxon>
        <taxon>Maltschvirus maltsch</taxon>
    </lineage>
</organism>
<sequence>MIETSDPKKLLDRFQKCWSQSYSKHTMNCEFYKKCDDGYNAVIKPSSSEWQSDLHPPYALQIIDIIESNIVDDEPDVRVMAAQPQYAEGADMLTHILKQQRYKDNFGEKYSLFVKQALIRGISVAKIPWLEEWRKVPTPNYKPDPLGMRKPYETVPHRQQPGFVNVDMNHFLWDPNATSIDDAEYVFFRTYESKRSLEASGVYENLDKIEDMQNIVANDDKERRNRVEVVEWWWRDGNMMRLTVLANRNTIIRDCASPFWHGEFPFVVANIMPQAFSFRGKSMVEIISDLQIALWELQNQRIDNSKFMANAAMFVDPNTDQQDIRLYPGAVIPLRPDQVQAWVPNISILQPSVQAEEMLKGDLQNITGAVGYLSGASGTQIDQTTATGISVISNMAAKRIIRMKQQIMYAMRRAGEQQIALNQQLLPGPVAVRIDKESENDWRLVSPTDIQGQYDFRVEDANESLMRQERRAEALAFANWFGQNYALLTQSGVTPNMRRVAEDVIQAFDEDPKEYLGEAGANPMQVQNPPLVGGPGQSQPGPTTPMGAASGPPAIPPEILAALGAGSGPSNL</sequence>
<dbReference type="Pfam" id="PF23899">
    <property type="entry name" value="SU10_portal"/>
    <property type="match status" value="1"/>
</dbReference>
<evidence type="ECO:0000313" key="2">
    <source>
        <dbReference type="EMBL" id="CAB4187570.1"/>
    </source>
</evidence>
<gene>
    <name evidence="2" type="ORF">UFOVP1158_30</name>
</gene>
<reference evidence="2" key="1">
    <citation type="submission" date="2020-05" db="EMBL/GenBank/DDBJ databases">
        <authorList>
            <person name="Chiriac C."/>
            <person name="Salcher M."/>
            <person name="Ghai R."/>
            <person name="Kavagutti S V."/>
        </authorList>
    </citation>
    <scope>NUCLEOTIDE SEQUENCE</scope>
</reference>
<proteinExistence type="predicted"/>
<evidence type="ECO:0000256" key="1">
    <source>
        <dbReference type="SAM" id="MobiDB-lite"/>
    </source>
</evidence>
<dbReference type="EMBL" id="LR797105">
    <property type="protein sequence ID" value="CAB4187570.1"/>
    <property type="molecule type" value="Genomic_DNA"/>
</dbReference>
<protein>
    <recommendedName>
        <fullName evidence="3">Portal protein</fullName>
    </recommendedName>
</protein>
<accession>A0A6J5QSP2</accession>
<dbReference type="InterPro" id="IPR056909">
    <property type="entry name" value="SU10_portal"/>
</dbReference>